<keyword evidence="3" id="KW-0949">S-adenosyl-L-methionine</keyword>
<gene>
    <name evidence="5" type="ORF">EB796_011403</name>
</gene>
<dbReference type="PROSITE" id="PS51682">
    <property type="entry name" value="SAM_OMT_I"/>
    <property type="match status" value="1"/>
</dbReference>
<reference evidence="5" key="1">
    <citation type="submission" date="2020-06" db="EMBL/GenBank/DDBJ databases">
        <title>Draft genome of Bugula neritina, a colonial animal packing powerful symbionts and potential medicines.</title>
        <authorList>
            <person name="Rayko M."/>
        </authorList>
    </citation>
    <scope>NUCLEOTIDE SEQUENCE [LARGE SCALE GENOMIC DNA]</scope>
    <source>
        <strain evidence="5">Kwan_BN1</strain>
    </source>
</reference>
<dbReference type="OrthoDB" id="10251242at2759"/>
<proteinExistence type="inferred from homology"/>
<sequence>MALVRVIKSCVFTGYSSLAWALSIPEDGKVVACDISTEYTDIGKPFWKEAGVDNKIDLRIAPALDTLQSLIDAGESGTFDFIYVDADKLNADVIYELSLKLVRTNGIIAFDNGFMKGEILLSEENERAGVAAMRKLNMKIKQDPRVSSVMLNIADGTYVCIKN</sequence>
<protein>
    <submittedName>
        <fullName evidence="5">COMTD1</fullName>
    </submittedName>
</protein>
<dbReference type="SUPFAM" id="SSF53335">
    <property type="entry name" value="S-adenosyl-L-methionine-dependent methyltransferases"/>
    <property type="match status" value="1"/>
</dbReference>
<evidence type="ECO:0000256" key="4">
    <source>
        <dbReference type="ARBA" id="ARBA00023453"/>
    </source>
</evidence>
<evidence type="ECO:0000313" key="6">
    <source>
        <dbReference type="Proteomes" id="UP000593567"/>
    </source>
</evidence>
<keyword evidence="6" id="KW-1185">Reference proteome</keyword>
<organism evidence="5 6">
    <name type="scientific">Bugula neritina</name>
    <name type="common">Brown bryozoan</name>
    <name type="synonym">Sertularia neritina</name>
    <dbReference type="NCBI Taxonomy" id="10212"/>
    <lineage>
        <taxon>Eukaryota</taxon>
        <taxon>Metazoa</taxon>
        <taxon>Spiralia</taxon>
        <taxon>Lophotrochozoa</taxon>
        <taxon>Bryozoa</taxon>
        <taxon>Gymnolaemata</taxon>
        <taxon>Cheilostomatida</taxon>
        <taxon>Flustrina</taxon>
        <taxon>Buguloidea</taxon>
        <taxon>Bugulidae</taxon>
        <taxon>Bugula</taxon>
    </lineage>
</organism>
<evidence type="ECO:0000313" key="5">
    <source>
        <dbReference type="EMBL" id="KAF6030291.1"/>
    </source>
</evidence>
<dbReference type="AlphaFoldDB" id="A0A7J7JX80"/>
<evidence type="ECO:0000256" key="1">
    <source>
        <dbReference type="ARBA" id="ARBA00022603"/>
    </source>
</evidence>
<dbReference type="Pfam" id="PF01596">
    <property type="entry name" value="Methyltransf_3"/>
    <property type="match status" value="1"/>
</dbReference>
<dbReference type="PANTHER" id="PTHR10509:SF14">
    <property type="entry name" value="CAFFEOYL-COA O-METHYLTRANSFERASE 3-RELATED"/>
    <property type="match status" value="1"/>
</dbReference>
<dbReference type="PANTHER" id="PTHR10509">
    <property type="entry name" value="O-METHYLTRANSFERASE-RELATED"/>
    <property type="match status" value="1"/>
</dbReference>
<dbReference type="Gene3D" id="3.40.50.150">
    <property type="entry name" value="Vaccinia Virus protein VP39"/>
    <property type="match status" value="1"/>
</dbReference>
<evidence type="ECO:0000256" key="3">
    <source>
        <dbReference type="ARBA" id="ARBA00022691"/>
    </source>
</evidence>
<name>A0A7J7JX80_BUGNE</name>
<dbReference type="GO" id="GO:0008757">
    <property type="term" value="F:S-adenosylmethionine-dependent methyltransferase activity"/>
    <property type="evidence" value="ECO:0007669"/>
    <property type="project" value="TreeGrafter"/>
</dbReference>
<dbReference type="GO" id="GO:0008171">
    <property type="term" value="F:O-methyltransferase activity"/>
    <property type="evidence" value="ECO:0007669"/>
    <property type="project" value="InterPro"/>
</dbReference>
<keyword evidence="2" id="KW-0808">Transferase</keyword>
<dbReference type="EMBL" id="VXIV02001719">
    <property type="protein sequence ID" value="KAF6030291.1"/>
    <property type="molecule type" value="Genomic_DNA"/>
</dbReference>
<dbReference type="InterPro" id="IPR029063">
    <property type="entry name" value="SAM-dependent_MTases_sf"/>
</dbReference>
<accession>A0A7J7JX80</accession>
<dbReference type="InterPro" id="IPR050362">
    <property type="entry name" value="Cation-dep_OMT"/>
</dbReference>
<dbReference type="InterPro" id="IPR002935">
    <property type="entry name" value="SAM_O-MeTrfase"/>
</dbReference>
<comment type="similarity">
    <text evidence="4">Belongs to the class I-like SAM-binding methyltransferase superfamily. Cation-dependent O-methyltransferase family.</text>
</comment>
<dbReference type="Proteomes" id="UP000593567">
    <property type="component" value="Unassembled WGS sequence"/>
</dbReference>
<keyword evidence="1" id="KW-0489">Methyltransferase</keyword>
<dbReference type="GO" id="GO:0032259">
    <property type="term" value="P:methylation"/>
    <property type="evidence" value="ECO:0007669"/>
    <property type="project" value="UniProtKB-KW"/>
</dbReference>
<comment type="caution">
    <text evidence="5">The sequence shown here is derived from an EMBL/GenBank/DDBJ whole genome shotgun (WGS) entry which is preliminary data.</text>
</comment>
<evidence type="ECO:0000256" key="2">
    <source>
        <dbReference type="ARBA" id="ARBA00022679"/>
    </source>
</evidence>